<comment type="caution">
    <text evidence="3">The sequence shown here is derived from an EMBL/GenBank/DDBJ whole genome shotgun (WGS) entry which is preliminary data.</text>
</comment>
<dbReference type="Proteomes" id="UP001141950">
    <property type="component" value="Unassembled WGS sequence"/>
</dbReference>
<dbReference type="EMBL" id="JANIPJ010000002">
    <property type="protein sequence ID" value="MCR2803132.1"/>
    <property type="molecule type" value="Genomic_DNA"/>
</dbReference>
<keyword evidence="2" id="KW-1133">Transmembrane helix</keyword>
<evidence type="ECO:0000256" key="2">
    <source>
        <dbReference type="SAM" id="Phobius"/>
    </source>
</evidence>
<keyword evidence="4" id="KW-1185">Reference proteome</keyword>
<keyword evidence="2" id="KW-0472">Membrane</keyword>
<protein>
    <submittedName>
        <fullName evidence="3">Uncharacterized protein</fullName>
    </submittedName>
</protein>
<organism evidence="3 4">
    <name type="scientific">Paenibacillus soyae</name>
    <dbReference type="NCBI Taxonomy" id="2969249"/>
    <lineage>
        <taxon>Bacteria</taxon>
        <taxon>Bacillati</taxon>
        <taxon>Bacillota</taxon>
        <taxon>Bacilli</taxon>
        <taxon>Bacillales</taxon>
        <taxon>Paenibacillaceae</taxon>
        <taxon>Paenibacillus</taxon>
    </lineage>
</organism>
<feature type="region of interest" description="Disordered" evidence="1">
    <location>
        <begin position="61"/>
        <end position="108"/>
    </location>
</feature>
<feature type="transmembrane region" description="Helical" evidence="2">
    <location>
        <begin position="34"/>
        <end position="53"/>
    </location>
</feature>
<name>A0A9X2MN53_9BACL</name>
<gene>
    <name evidence="3" type="ORF">NQZ67_04475</name>
</gene>
<reference evidence="3" key="1">
    <citation type="submission" date="2022-08" db="EMBL/GenBank/DDBJ databases">
        <title>The genomic sequence of strain Paenibacillus sp. SCIV0701.</title>
        <authorList>
            <person name="Zhao H."/>
        </authorList>
    </citation>
    <scope>NUCLEOTIDE SEQUENCE</scope>
    <source>
        <strain evidence="3">SCIV0701</strain>
    </source>
</reference>
<sequence length="108" mass="11901">MFNRGKRAGKWNAAAVIVLVLFVIGLIVGLRDNLLQLLLPIVILGGIFLLYKYPPSFLGGARGGRKHAHVTQSRPSATKPKSSRPRSKNVPFRVIEGGKDDDDLPKYH</sequence>
<keyword evidence="2" id="KW-0812">Transmembrane</keyword>
<dbReference type="RefSeq" id="WP_257443130.1">
    <property type="nucleotide sequence ID" value="NZ_JANIPJ010000002.1"/>
</dbReference>
<evidence type="ECO:0000313" key="3">
    <source>
        <dbReference type="EMBL" id="MCR2803132.1"/>
    </source>
</evidence>
<evidence type="ECO:0000313" key="4">
    <source>
        <dbReference type="Proteomes" id="UP001141950"/>
    </source>
</evidence>
<feature type="compositionally biased region" description="Acidic residues" evidence="1">
    <location>
        <begin position="99"/>
        <end position="108"/>
    </location>
</feature>
<feature type="transmembrane region" description="Helical" evidence="2">
    <location>
        <begin position="12"/>
        <end position="28"/>
    </location>
</feature>
<proteinExistence type="predicted"/>
<dbReference type="AlphaFoldDB" id="A0A9X2MN53"/>
<accession>A0A9X2MN53</accession>
<feature type="compositionally biased region" description="Polar residues" evidence="1">
    <location>
        <begin position="70"/>
        <end position="80"/>
    </location>
</feature>
<evidence type="ECO:0000256" key="1">
    <source>
        <dbReference type="SAM" id="MobiDB-lite"/>
    </source>
</evidence>